<dbReference type="Proteomes" id="UP000242875">
    <property type="component" value="Unassembled WGS sequence"/>
</dbReference>
<dbReference type="InterPro" id="IPR027109">
    <property type="entry name" value="Swc4/Dmap1"/>
</dbReference>
<name>A0A261XXW4_9FUNG</name>
<evidence type="ECO:0000256" key="10">
    <source>
        <dbReference type="SAM" id="MobiDB-lite"/>
    </source>
</evidence>
<evidence type="ECO:0000256" key="4">
    <source>
        <dbReference type="ARBA" id="ARBA00022853"/>
    </source>
</evidence>
<dbReference type="InterPro" id="IPR001005">
    <property type="entry name" value="SANT/Myb"/>
</dbReference>
<dbReference type="GO" id="GO:0006338">
    <property type="term" value="P:chromatin remodeling"/>
    <property type="evidence" value="ECO:0007669"/>
    <property type="project" value="InterPro"/>
</dbReference>
<proteinExistence type="inferred from homology"/>
<sequence>MTSSDIRDILQLGKPQEVVKKVKPAAEKKPEGIPRELFALIGGAPPLSLAPAYKAKPKLKTKAVRWDWRKFNPGRDDGLTLQHWVKASEKNDEVYRFVKAYKSVDIIEYTEAEYERHLTDPDWSKVETDYLMELCKKFDLRFPVITDRYDFPGKERSMEDLKARYYSVKRRLLKARLPNDGSAERTALLQQYSFDKAKELERKKLLESLFKRSKEEIDEEEALYVELRRLEANEKKLAKDREGLLKILNTHDITQNAGPSSLTGGSSSSPALAFNKKKLNKSESSTPTADGFDFVEGTMVEKKDKLTPGVYVRGQKITPVKLNLAPKVAKIMDELKMPHRPIMPTSNICNTFEVLQSSILNLLELKKTVDRLEHSVKVKKAQKAAKEGTGDGELSEASTGEKRSMSVGGSSKDAKKTRKA</sequence>
<dbReference type="FunFam" id="1.10.10.60:FF:000087">
    <property type="entry name" value="DNA methyltransferase 1-associated protein 1"/>
    <property type="match status" value="1"/>
</dbReference>
<organism evidence="12 13">
    <name type="scientific">Bifiguratus adelaidae</name>
    <dbReference type="NCBI Taxonomy" id="1938954"/>
    <lineage>
        <taxon>Eukaryota</taxon>
        <taxon>Fungi</taxon>
        <taxon>Fungi incertae sedis</taxon>
        <taxon>Mucoromycota</taxon>
        <taxon>Mucoromycotina</taxon>
        <taxon>Endogonomycetes</taxon>
        <taxon>Endogonales</taxon>
        <taxon>Endogonales incertae sedis</taxon>
        <taxon>Bifiguratus</taxon>
    </lineage>
</organism>
<keyword evidence="4" id="KW-0156">Chromatin regulator</keyword>
<dbReference type="EMBL" id="MVBO01000101">
    <property type="protein sequence ID" value="OZJ03158.1"/>
    <property type="molecule type" value="Genomic_DNA"/>
</dbReference>
<gene>
    <name evidence="12" type="ORF">BZG36_03890</name>
</gene>
<dbReference type="InterPro" id="IPR008468">
    <property type="entry name" value="DMAP1"/>
</dbReference>
<dbReference type="GO" id="GO:0000812">
    <property type="term" value="C:Swr1 complex"/>
    <property type="evidence" value="ECO:0007669"/>
    <property type="project" value="EnsemblFungi"/>
</dbReference>
<evidence type="ECO:0000256" key="6">
    <source>
        <dbReference type="ARBA" id="ARBA00023163"/>
    </source>
</evidence>
<evidence type="ECO:0000256" key="1">
    <source>
        <dbReference type="ARBA" id="ARBA00004123"/>
    </source>
</evidence>
<evidence type="ECO:0000256" key="2">
    <source>
        <dbReference type="ARBA" id="ARBA00006918"/>
    </source>
</evidence>
<keyword evidence="6" id="KW-0804">Transcription</keyword>
<comment type="function">
    <text evidence="8">Component of the SWR1 complex which mediates the ATP-dependent exchange of histone H2A for the H2A variant HZT1 leading to transcriptional regulation of selected genes by chromatin remodeling. Component of the NuA4 histone acetyltransferase complex which is involved in transcriptional activation of selected genes principally by acetylation of nucleosomal histone H4 and H2A. The NuA4 complex is also involved in DNA repair.</text>
</comment>
<dbReference type="Pfam" id="PF16282">
    <property type="entry name" value="SANT_DAMP1_like"/>
    <property type="match status" value="1"/>
</dbReference>
<keyword evidence="5" id="KW-0805">Transcription regulation</keyword>
<comment type="similarity">
    <text evidence="2">Belongs to the SWC4 family.</text>
</comment>
<dbReference type="PANTHER" id="PTHR12855">
    <property type="entry name" value="DNA METHYLTRANSFERASE 1-ASSOCIATED PROTEIN 1 FAMILY MEMBER"/>
    <property type="match status" value="1"/>
</dbReference>
<dbReference type="GO" id="GO:0000122">
    <property type="term" value="P:negative regulation of transcription by RNA polymerase II"/>
    <property type="evidence" value="ECO:0007669"/>
    <property type="project" value="TreeGrafter"/>
</dbReference>
<comment type="subcellular location">
    <subcellularLocation>
        <location evidence="1">Nucleus</location>
    </subcellularLocation>
</comment>
<evidence type="ECO:0000256" key="8">
    <source>
        <dbReference type="ARBA" id="ARBA00025264"/>
    </source>
</evidence>
<evidence type="ECO:0000256" key="5">
    <source>
        <dbReference type="ARBA" id="ARBA00023015"/>
    </source>
</evidence>
<evidence type="ECO:0000256" key="3">
    <source>
        <dbReference type="ARBA" id="ARBA00019132"/>
    </source>
</evidence>
<accession>A0A261XXW4</accession>
<evidence type="ECO:0000313" key="13">
    <source>
        <dbReference type="Proteomes" id="UP000242875"/>
    </source>
</evidence>
<dbReference type="OrthoDB" id="19740at2759"/>
<dbReference type="AlphaFoldDB" id="A0A261XXW4"/>
<dbReference type="SMART" id="SM00717">
    <property type="entry name" value="SANT"/>
    <property type="match status" value="1"/>
</dbReference>
<evidence type="ECO:0000259" key="11">
    <source>
        <dbReference type="SMART" id="SM00717"/>
    </source>
</evidence>
<dbReference type="GO" id="GO:0035267">
    <property type="term" value="C:NuA4 histone acetyltransferase complex"/>
    <property type="evidence" value="ECO:0007669"/>
    <property type="project" value="EnsemblFungi"/>
</dbReference>
<feature type="region of interest" description="Disordered" evidence="10">
    <location>
        <begin position="376"/>
        <end position="420"/>
    </location>
</feature>
<dbReference type="InterPro" id="IPR032563">
    <property type="entry name" value="DAMP1_SANT-like"/>
</dbReference>
<evidence type="ECO:0000313" key="12">
    <source>
        <dbReference type="EMBL" id="OZJ03158.1"/>
    </source>
</evidence>
<reference evidence="12 13" key="1">
    <citation type="journal article" date="2017" name="Mycologia">
        <title>Bifiguratus adelaidae, gen. et sp. nov., a new member of Mucoromycotina in endophytic and soil-dwelling habitats.</title>
        <authorList>
            <person name="Torres-Cruz T.J."/>
            <person name="Billingsley Tobias T.L."/>
            <person name="Almatruk M."/>
            <person name="Hesse C."/>
            <person name="Kuske C.R."/>
            <person name="Desiro A."/>
            <person name="Benucci G.M."/>
            <person name="Bonito G."/>
            <person name="Stajich J.E."/>
            <person name="Dunlap C."/>
            <person name="Arnold A.E."/>
            <person name="Porras-Alfaro A."/>
        </authorList>
    </citation>
    <scope>NUCLEOTIDE SEQUENCE [LARGE SCALE GENOMIC DNA]</scope>
    <source>
        <strain evidence="12 13">AZ0501</strain>
    </source>
</reference>
<dbReference type="GO" id="GO:0006281">
    <property type="term" value="P:DNA repair"/>
    <property type="evidence" value="ECO:0007669"/>
    <property type="project" value="InterPro"/>
</dbReference>
<feature type="coiled-coil region" evidence="9">
    <location>
        <begin position="203"/>
        <end position="230"/>
    </location>
</feature>
<dbReference type="PANTHER" id="PTHR12855:SF10">
    <property type="entry name" value="DNA METHYLTRANSFERASE 1-ASSOCIATED PROTEIN 1"/>
    <property type="match status" value="1"/>
</dbReference>
<keyword evidence="13" id="KW-1185">Reference proteome</keyword>
<evidence type="ECO:0000256" key="9">
    <source>
        <dbReference type="SAM" id="Coils"/>
    </source>
</evidence>
<dbReference type="Pfam" id="PF05499">
    <property type="entry name" value="DMAP1"/>
    <property type="match status" value="1"/>
</dbReference>
<evidence type="ECO:0000256" key="7">
    <source>
        <dbReference type="ARBA" id="ARBA00023242"/>
    </source>
</evidence>
<protein>
    <recommendedName>
        <fullName evidence="3">SWR1-complex protein 4</fullName>
    </recommendedName>
</protein>
<dbReference type="Gene3D" id="1.10.10.60">
    <property type="entry name" value="Homeodomain-like"/>
    <property type="match status" value="1"/>
</dbReference>
<dbReference type="GO" id="GO:0003714">
    <property type="term" value="F:transcription corepressor activity"/>
    <property type="evidence" value="ECO:0007669"/>
    <property type="project" value="TreeGrafter"/>
</dbReference>
<keyword evidence="9" id="KW-0175">Coiled coil</keyword>
<keyword evidence="7" id="KW-0539">Nucleus</keyword>
<feature type="domain" description="Myb-like" evidence="11">
    <location>
        <begin position="119"/>
        <end position="171"/>
    </location>
</feature>
<comment type="caution">
    <text evidence="12">The sequence shown here is derived from an EMBL/GenBank/DDBJ whole genome shotgun (WGS) entry which is preliminary data.</text>
</comment>